<dbReference type="SUPFAM" id="SSF51905">
    <property type="entry name" value="FAD/NAD(P)-binding domain"/>
    <property type="match status" value="1"/>
</dbReference>
<evidence type="ECO:0000313" key="8">
    <source>
        <dbReference type="Proteomes" id="UP000186228"/>
    </source>
</evidence>
<dbReference type="RefSeq" id="WP_075854289.1">
    <property type="nucleotide sequence ID" value="NZ_FMAC01000005.1"/>
</dbReference>
<feature type="domain" description="FAD/NAD(P)-binding" evidence="5">
    <location>
        <begin position="7"/>
        <end position="303"/>
    </location>
</feature>
<evidence type="ECO:0000256" key="4">
    <source>
        <dbReference type="ARBA" id="ARBA00023002"/>
    </source>
</evidence>
<dbReference type="Proteomes" id="UP000186228">
    <property type="component" value="Unassembled WGS sequence"/>
</dbReference>
<protein>
    <submittedName>
        <fullName evidence="7">3-phenylpropionate/trans-cinnamate dioxygenase ferredoxin reductase subunit</fullName>
    </submittedName>
</protein>
<dbReference type="SUPFAM" id="SSF55424">
    <property type="entry name" value="FAD/NAD-linked reductases, dimerisation (C-terminal) domain"/>
    <property type="match status" value="1"/>
</dbReference>
<reference evidence="8" key="1">
    <citation type="submission" date="2016-08" db="EMBL/GenBank/DDBJ databases">
        <authorList>
            <person name="Varghese N."/>
            <person name="Submissions Spin"/>
        </authorList>
    </citation>
    <scope>NUCLEOTIDE SEQUENCE [LARGE SCALE GENOMIC DNA]</scope>
    <source>
        <strain evidence="8">CCBAU 57015</strain>
    </source>
</reference>
<dbReference type="PANTHER" id="PTHR43557:SF2">
    <property type="entry name" value="RIESKE DOMAIN-CONTAINING PROTEIN-RELATED"/>
    <property type="match status" value="1"/>
</dbReference>
<keyword evidence="7" id="KW-0223">Dioxygenase</keyword>
<dbReference type="GO" id="GO:0051213">
    <property type="term" value="F:dioxygenase activity"/>
    <property type="evidence" value="ECO:0007669"/>
    <property type="project" value="UniProtKB-KW"/>
</dbReference>
<dbReference type="PRINTS" id="PR00368">
    <property type="entry name" value="FADPNR"/>
</dbReference>
<keyword evidence="4" id="KW-0560">Oxidoreductase</keyword>
<dbReference type="Pfam" id="PF07992">
    <property type="entry name" value="Pyr_redox_2"/>
    <property type="match status" value="1"/>
</dbReference>
<gene>
    <name evidence="7" type="ORF">GA0061100_105512</name>
</gene>
<evidence type="ECO:0000259" key="5">
    <source>
        <dbReference type="Pfam" id="PF07992"/>
    </source>
</evidence>
<evidence type="ECO:0000256" key="2">
    <source>
        <dbReference type="ARBA" id="ARBA00022630"/>
    </source>
</evidence>
<dbReference type="STRING" id="52131.GA0061100_105512"/>
<dbReference type="PRINTS" id="PR00411">
    <property type="entry name" value="PNDRDTASEI"/>
</dbReference>
<dbReference type="OrthoDB" id="7809559at2"/>
<evidence type="ECO:0000256" key="1">
    <source>
        <dbReference type="ARBA" id="ARBA00001974"/>
    </source>
</evidence>
<dbReference type="Pfam" id="PF14759">
    <property type="entry name" value="Reductase_C"/>
    <property type="match status" value="1"/>
</dbReference>
<dbReference type="InterPro" id="IPR028202">
    <property type="entry name" value="Reductase_C"/>
</dbReference>
<dbReference type="GO" id="GO:0005737">
    <property type="term" value="C:cytoplasm"/>
    <property type="evidence" value="ECO:0007669"/>
    <property type="project" value="TreeGrafter"/>
</dbReference>
<dbReference type="AlphaFoldDB" id="A0A1C3VF72"/>
<sequence length="413" mass="43757">MSSDAGILIVGAGECGARAALSLRESGYRQAITLIGDEIHLPYERPPLSKQILLDATEPKLPAVLSDIVLAEHAIRHIGGASADAIDTSGKQLFFSDGRALPYDKLLLATGAVPRRLPNAPVSSRIVYLRTIDDALALRALVRADMHVAVLGGGFIGLEVAASARTRGAKITVIESQERILKRGVPEPIAETITALHQGNGVVVRCGVAVLGLEADEQGVDISLSDGDTISADMLVVGIGAQPRTELAARAGLAIDNGVAVSERLETSVHDIYAAGDCCSFPHPLYGGRRLRLEAWRNAQDQGILAAANLMGAARIYQAVPYFWSDQFDHTLQIAGLVDEGRTVVRRDLGDGALILFHLDDQQRLVAASGVGPGNKIAKDIKLSEMLIARRVIPPTEVLAGNANLKSLLPRAA</sequence>
<dbReference type="PANTHER" id="PTHR43557">
    <property type="entry name" value="APOPTOSIS-INDUCING FACTOR 1"/>
    <property type="match status" value="1"/>
</dbReference>
<dbReference type="InterPro" id="IPR023753">
    <property type="entry name" value="FAD/NAD-binding_dom"/>
</dbReference>
<dbReference type="InterPro" id="IPR036188">
    <property type="entry name" value="FAD/NAD-bd_sf"/>
</dbReference>
<organism evidence="7 8">
    <name type="scientific">Rhizobium hainanense</name>
    <dbReference type="NCBI Taxonomy" id="52131"/>
    <lineage>
        <taxon>Bacteria</taxon>
        <taxon>Pseudomonadati</taxon>
        <taxon>Pseudomonadota</taxon>
        <taxon>Alphaproteobacteria</taxon>
        <taxon>Hyphomicrobiales</taxon>
        <taxon>Rhizobiaceae</taxon>
        <taxon>Rhizobium/Agrobacterium group</taxon>
        <taxon>Rhizobium</taxon>
    </lineage>
</organism>
<dbReference type="InterPro" id="IPR016156">
    <property type="entry name" value="FAD/NAD-linked_Rdtase_dimer_sf"/>
</dbReference>
<keyword evidence="2" id="KW-0285">Flavoprotein</keyword>
<dbReference type="Gene3D" id="3.50.50.60">
    <property type="entry name" value="FAD/NAD(P)-binding domain"/>
    <property type="match status" value="2"/>
</dbReference>
<dbReference type="EMBL" id="FMAC01000005">
    <property type="protein sequence ID" value="SCB26371.1"/>
    <property type="molecule type" value="Genomic_DNA"/>
</dbReference>
<dbReference type="GO" id="GO:0016651">
    <property type="term" value="F:oxidoreductase activity, acting on NAD(P)H"/>
    <property type="evidence" value="ECO:0007669"/>
    <property type="project" value="TreeGrafter"/>
</dbReference>
<evidence type="ECO:0000259" key="6">
    <source>
        <dbReference type="Pfam" id="PF14759"/>
    </source>
</evidence>
<name>A0A1C3VF72_9HYPH</name>
<evidence type="ECO:0000313" key="7">
    <source>
        <dbReference type="EMBL" id="SCB26371.1"/>
    </source>
</evidence>
<accession>A0A1C3VF72</accession>
<proteinExistence type="predicted"/>
<evidence type="ECO:0000256" key="3">
    <source>
        <dbReference type="ARBA" id="ARBA00022827"/>
    </source>
</evidence>
<feature type="domain" description="Reductase C-terminal" evidence="6">
    <location>
        <begin position="322"/>
        <end position="408"/>
    </location>
</feature>
<comment type="cofactor">
    <cofactor evidence="1">
        <name>FAD</name>
        <dbReference type="ChEBI" id="CHEBI:57692"/>
    </cofactor>
</comment>
<dbReference type="InterPro" id="IPR050446">
    <property type="entry name" value="FAD-oxidoreductase/Apoptosis"/>
</dbReference>
<keyword evidence="3" id="KW-0274">FAD</keyword>
<dbReference type="Gene3D" id="3.30.390.30">
    <property type="match status" value="1"/>
</dbReference>
<keyword evidence="8" id="KW-1185">Reference proteome</keyword>